<dbReference type="OrthoDB" id="8000983at2759"/>
<dbReference type="SUPFAM" id="SSF56672">
    <property type="entry name" value="DNA/RNA polymerases"/>
    <property type="match status" value="1"/>
</dbReference>
<dbReference type="PANTHER" id="PTHR37984">
    <property type="entry name" value="PROTEIN CBG26694"/>
    <property type="match status" value="1"/>
</dbReference>
<organism evidence="8 9">
    <name type="scientific">Phytophthora megakarya</name>
    <dbReference type="NCBI Taxonomy" id="4795"/>
    <lineage>
        <taxon>Eukaryota</taxon>
        <taxon>Sar</taxon>
        <taxon>Stramenopiles</taxon>
        <taxon>Oomycota</taxon>
        <taxon>Peronosporomycetes</taxon>
        <taxon>Peronosporales</taxon>
        <taxon>Peronosporaceae</taxon>
        <taxon>Phytophthora</taxon>
    </lineage>
</organism>
<evidence type="ECO:0000256" key="6">
    <source>
        <dbReference type="ARBA" id="ARBA00022918"/>
    </source>
</evidence>
<evidence type="ECO:0000256" key="4">
    <source>
        <dbReference type="ARBA" id="ARBA00022759"/>
    </source>
</evidence>
<gene>
    <name evidence="8" type="ORF">PHMEG_0006158</name>
</gene>
<name>A0A225WPL3_9STRA</name>
<dbReference type="FunFam" id="3.30.70.270:FF:000020">
    <property type="entry name" value="Transposon Tf2-6 polyprotein-like Protein"/>
    <property type="match status" value="1"/>
</dbReference>
<dbReference type="GO" id="GO:0016787">
    <property type="term" value="F:hydrolase activity"/>
    <property type="evidence" value="ECO:0007669"/>
    <property type="project" value="UniProtKB-KW"/>
</dbReference>
<dbReference type="InterPro" id="IPR036397">
    <property type="entry name" value="RNaseH_sf"/>
</dbReference>
<dbReference type="Gene3D" id="3.30.70.270">
    <property type="match status" value="1"/>
</dbReference>
<dbReference type="GO" id="GO:0003964">
    <property type="term" value="F:RNA-directed DNA polymerase activity"/>
    <property type="evidence" value="ECO:0007669"/>
    <property type="project" value="UniProtKB-KW"/>
</dbReference>
<dbReference type="PROSITE" id="PS50994">
    <property type="entry name" value="INTEGRASE"/>
    <property type="match status" value="1"/>
</dbReference>
<dbReference type="InterPro" id="IPR043502">
    <property type="entry name" value="DNA/RNA_pol_sf"/>
</dbReference>
<dbReference type="GO" id="GO:0003676">
    <property type="term" value="F:nucleic acid binding"/>
    <property type="evidence" value="ECO:0007669"/>
    <property type="project" value="InterPro"/>
</dbReference>
<evidence type="ECO:0000256" key="1">
    <source>
        <dbReference type="ARBA" id="ARBA00022679"/>
    </source>
</evidence>
<proteinExistence type="predicted"/>
<dbReference type="InterPro" id="IPR012337">
    <property type="entry name" value="RNaseH-like_sf"/>
</dbReference>
<accession>A0A225WPL3</accession>
<keyword evidence="9" id="KW-1185">Reference proteome</keyword>
<dbReference type="PANTHER" id="PTHR37984:SF5">
    <property type="entry name" value="PROTEIN NYNRIN-LIKE"/>
    <property type="match status" value="1"/>
</dbReference>
<dbReference type="Gene3D" id="3.30.420.10">
    <property type="entry name" value="Ribonuclease H-like superfamily/Ribonuclease H"/>
    <property type="match status" value="1"/>
</dbReference>
<keyword evidence="5" id="KW-0378">Hydrolase</keyword>
<dbReference type="InterPro" id="IPR043128">
    <property type="entry name" value="Rev_trsase/Diguanyl_cyclase"/>
</dbReference>
<dbReference type="Gene3D" id="1.10.340.70">
    <property type="match status" value="1"/>
</dbReference>
<dbReference type="GO" id="GO:0015074">
    <property type="term" value="P:DNA integration"/>
    <property type="evidence" value="ECO:0007669"/>
    <property type="project" value="InterPro"/>
</dbReference>
<dbReference type="InterPro" id="IPR041373">
    <property type="entry name" value="RT_RNaseH"/>
</dbReference>
<dbReference type="EMBL" id="NBNE01000426">
    <property type="protein sequence ID" value="OWZ19576.1"/>
    <property type="molecule type" value="Genomic_DNA"/>
</dbReference>
<keyword evidence="1" id="KW-0808">Transferase</keyword>
<evidence type="ECO:0000313" key="9">
    <source>
        <dbReference type="Proteomes" id="UP000198211"/>
    </source>
</evidence>
<dbReference type="InterPro" id="IPR050951">
    <property type="entry name" value="Retrovirus_Pol_polyprotein"/>
</dbReference>
<dbReference type="Pfam" id="PF17917">
    <property type="entry name" value="RT_RNaseH"/>
    <property type="match status" value="1"/>
</dbReference>
<reference evidence="9" key="1">
    <citation type="submission" date="2017-03" db="EMBL/GenBank/DDBJ databases">
        <title>Phytopthora megakarya and P. palmivora, two closely related causual agents of cacao black pod achieved similar genome size and gene model numbers by different mechanisms.</title>
        <authorList>
            <person name="Ali S."/>
            <person name="Shao J."/>
            <person name="Larry D.J."/>
            <person name="Kronmiller B."/>
            <person name="Shen D."/>
            <person name="Strem M.D."/>
            <person name="Melnick R.L."/>
            <person name="Guiltinan M.J."/>
            <person name="Tyler B.M."/>
            <person name="Meinhardt L.W."/>
            <person name="Bailey B.A."/>
        </authorList>
    </citation>
    <scope>NUCLEOTIDE SEQUENCE [LARGE SCALE GENOMIC DNA]</scope>
    <source>
        <strain evidence="9">zdho120</strain>
    </source>
</reference>
<evidence type="ECO:0000256" key="5">
    <source>
        <dbReference type="ARBA" id="ARBA00022801"/>
    </source>
</evidence>
<comment type="caution">
    <text evidence="8">The sequence shown here is derived from an EMBL/GenBank/DDBJ whole genome shotgun (WGS) entry which is preliminary data.</text>
</comment>
<dbReference type="InterPro" id="IPR041588">
    <property type="entry name" value="Integrase_H2C2"/>
</dbReference>
<protein>
    <submittedName>
        <fullName evidence="8">Pol Polyprotein</fullName>
    </submittedName>
</protein>
<evidence type="ECO:0000259" key="7">
    <source>
        <dbReference type="PROSITE" id="PS50994"/>
    </source>
</evidence>
<dbReference type="GO" id="GO:0004519">
    <property type="term" value="F:endonuclease activity"/>
    <property type="evidence" value="ECO:0007669"/>
    <property type="project" value="UniProtKB-KW"/>
</dbReference>
<keyword evidence="3" id="KW-0540">Nuclease</keyword>
<dbReference type="Proteomes" id="UP000198211">
    <property type="component" value="Unassembled WGS sequence"/>
</dbReference>
<dbReference type="InterPro" id="IPR001584">
    <property type="entry name" value="Integrase_cat-core"/>
</dbReference>
<evidence type="ECO:0000313" key="8">
    <source>
        <dbReference type="EMBL" id="OWZ19576.1"/>
    </source>
</evidence>
<dbReference type="AlphaFoldDB" id="A0A225WPL3"/>
<evidence type="ECO:0000256" key="2">
    <source>
        <dbReference type="ARBA" id="ARBA00022695"/>
    </source>
</evidence>
<keyword evidence="4" id="KW-0255">Endonuclease</keyword>
<keyword evidence="6" id="KW-0695">RNA-directed DNA polymerase</keyword>
<dbReference type="CDD" id="cd09274">
    <property type="entry name" value="RNase_HI_RT_Ty3"/>
    <property type="match status" value="1"/>
</dbReference>
<dbReference type="SUPFAM" id="SSF53098">
    <property type="entry name" value="Ribonuclease H-like"/>
    <property type="match status" value="1"/>
</dbReference>
<keyword evidence="2" id="KW-0548">Nucleotidyltransferase</keyword>
<evidence type="ECO:0000256" key="3">
    <source>
        <dbReference type="ARBA" id="ARBA00022722"/>
    </source>
</evidence>
<sequence length="732" mass="82391">MRTNKLYANADKCIFGAEEIPFLGCFIGKRGFRADPAKLKAIVDWPVPVNMKDYRKWLGLANFLHKYSENYADMARPLPNLLKKDMSRCWDTKQQAAFKAIKASLLHAPILALSDPDRPFSVICDASDFAIGSCCQNGVNCNHNMLSCKLTSMDVIAFESRRIKVVEKNYPVHDKKFLAMKVPWVHYLGSKPFVVYTDHTSLRTATQSPHHSQRMIRWLSFFVEYNFEVKYKPGKQNALADTLSRRPDYELAHVTSVTSSITELIRAAYAHDDLCYVRSGVTSFITELIRAAYAHDDACVALLRALGSVEFKDSDVQLSARLRARLHRYSLDGGLLYYSTDPEDTPRVMIPQDEELKYRILYEAHDSTVAGHLGREKTYSSVSRHYWRPKLYKWVKTYVSTSETCQRIKPSPYSSAPLASLPVPSGCWQSMSMDFVFGLPEDSDGTTGVQDGSLAAVPDTIDDKGTATLFMDRVFRQHGPPESIVLDRDPRFTSGCWQKVFKVLGTRLDMSTADHPQIDGQTVRVNRVVENMFRSTCAETLKRWSAVLSLVEFALNNAVHPSTGFTPFYPNSMRHPRVPVAPSGREYGLDGGKADWLEDISPTALRKQVDDFLSTRLSVLRHVRDVMAESQDVQKEQADARGRGNVWTFEVGDHNLPTHALSKVFKGKLRPLFIGLFTVVAKKDLAYTLSKKMRTHPVFYVGLLKPYHDPSQVSSEELATGVSNGAPGGRTV</sequence>
<dbReference type="Pfam" id="PF17921">
    <property type="entry name" value="Integrase_H2C2"/>
    <property type="match status" value="1"/>
</dbReference>
<feature type="domain" description="Integrase catalytic" evidence="7">
    <location>
        <begin position="466"/>
        <end position="575"/>
    </location>
</feature>